<dbReference type="AlphaFoldDB" id="A0A0D1L4A5"/>
<proteinExistence type="predicted"/>
<dbReference type="PATRIC" id="fig|1423.173.peg.2646"/>
<name>A0A0D1L4A5_BACIU</name>
<dbReference type="RefSeq" id="WP_043857980.1">
    <property type="nucleotide sequence ID" value="NZ_JARSHZ010000002.1"/>
</dbReference>
<reference evidence="1 2" key="1">
    <citation type="submission" date="2014-12" db="EMBL/GenBank/DDBJ databases">
        <title>Comparative genome analysis of Bacillus coagulans HM-08, Clostridium butyricum HM-68, Bacillus subtilis HM-66 and Bacillus licheniformis BL-09.</title>
        <authorList>
            <person name="Zhang H."/>
        </authorList>
    </citation>
    <scope>NUCLEOTIDE SEQUENCE [LARGE SCALE GENOMIC DNA]</scope>
    <source>
        <strain evidence="1 2">HM-66</strain>
    </source>
</reference>
<sequence>MKFKLTLCAVIALIGVSFISFSLGNEVNVASRNMTSKAANDSTNSLADKAIFDKEMTIAENGTLG</sequence>
<evidence type="ECO:0000313" key="1">
    <source>
        <dbReference type="EMBL" id="KIU10536.1"/>
    </source>
</evidence>
<protein>
    <submittedName>
        <fullName evidence="1">Uncharacterized protein</fullName>
    </submittedName>
</protein>
<evidence type="ECO:0000313" key="2">
    <source>
        <dbReference type="Proteomes" id="UP000032247"/>
    </source>
</evidence>
<gene>
    <name evidence="1" type="ORF">SC09_Contig25orf00299</name>
</gene>
<organism evidence="1 2">
    <name type="scientific">Bacillus subtilis</name>
    <dbReference type="NCBI Taxonomy" id="1423"/>
    <lineage>
        <taxon>Bacteria</taxon>
        <taxon>Bacillati</taxon>
        <taxon>Bacillota</taxon>
        <taxon>Bacilli</taxon>
        <taxon>Bacillales</taxon>
        <taxon>Bacillaceae</taxon>
        <taxon>Bacillus</taxon>
    </lineage>
</organism>
<dbReference type="Proteomes" id="UP000032247">
    <property type="component" value="Unassembled WGS sequence"/>
</dbReference>
<comment type="caution">
    <text evidence="1">The sequence shown here is derived from an EMBL/GenBank/DDBJ whole genome shotgun (WGS) entry which is preliminary data.</text>
</comment>
<dbReference type="EMBL" id="JXBC01000004">
    <property type="protein sequence ID" value="KIU10536.1"/>
    <property type="molecule type" value="Genomic_DNA"/>
</dbReference>
<accession>A0A0D1L4A5</accession>